<organism evidence="1 2">
    <name type="scientific">Candidatus Sulfuritelmatomonas gaucii</name>
    <dbReference type="NCBI Taxonomy" id="2043161"/>
    <lineage>
        <taxon>Bacteria</taxon>
        <taxon>Pseudomonadati</taxon>
        <taxon>Acidobacteriota</taxon>
        <taxon>Terriglobia</taxon>
        <taxon>Terriglobales</taxon>
        <taxon>Acidobacteriaceae</taxon>
        <taxon>Candidatus Sulfuritelmatomonas</taxon>
    </lineage>
</organism>
<reference evidence="2" key="1">
    <citation type="submission" date="2018-02" db="EMBL/GenBank/DDBJ databases">
        <authorList>
            <person name="Hausmann B."/>
        </authorList>
    </citation>
    <scope>NUCLEOTIDE SEQUENCE [LARGE SCALE GENOMIC DNA]</scope>
    <source>
        <strain evidence="2">Peat soil MAG SbA5</strain>
    </source>
</reference>
<sequence length="193" mass="21007">MPGGVIVDLSFPQNWNAEVLAARPMILPQRHFVYPREVEEVERGALEVLVHPGASGAGPFLATCALGFRDPAVPSGIWSAPDPNVICAVSGGYVYVIDTAAPERFTMIAYRPVLGVRAVIEERLLLFAGHRSILAWGREGQAWESEKLSDEGVTITEIEGGVLRGMGWEMRSDAERPFALDLRTGRRIAAAQP</sequence>
<proteinExistence type="predicted"/>
<gene>
    <name evidence="1" type="ORF">SBA5_290147</name>
</gene>
<dbReference type="OrthoDB" id="115567at2"/>
<evidence type="ECO:0000313" key="1">
    <source>
        <dbReference type="EMBL" id="SPE20293.1"/>
    </source>
</evidence>
<dbReference type="AlphaFoldDB" id="A0A2N9LAY0"/>
<protein>
    <submittedName>
        <fullName evidence="1">Uncharacterized protein</fullName>
    </submittedName>
</protein>
<accession>A0A2N9LAY0</accession>
<dbReference type="Proteomes" id="UP000239735">
    <property type="component" value="Unassembled WGS sequence"/>
</dbReference>
<evidence type="ECO:0000313" key="2">
    <source>
        <dbReference type="Proteomes" id="UP000239735"/>
    </source>
</evidence>
<dbReference type="EMBL" id="OKRB01000085">
    <property type="protein sequence ID" value="SPE20293.1"/>
    <property type="molecule type" value="Genomic_DNA"/>
</dbReference>
<name>A0A2N9LAY0_9BACT</name>